<proteinExistence type="predicted"/>
<organism evidence="1">
    <name type="scientific">Tanacetum cinerariifolium</name>
    <name type="common">Dalmatian daisy</name>
    <name type="synonym">Chrysanthemum cinerariifolium</name>
    <dbReference type="NCBI Taxonomy" id="118510"/>
    <lineage>
        <taxon>Eukaryota</taxon>
        <taxon>Viridiplantae</taxon>
        <taxon>Streptophyta</taxon>
        <taxon>Embryophyta</taxon>
        <taxon>Tracheophyta</taxon>
        <taxon>Spermatophyta</taxon>
        <taxon>Magnoliopsida</taxon>
        <taxon>eudicotyledons</taxon>
        <taxon>Gunneridae</taxon>
        <taxon>Pentapetalae</taxon>
        <taxon>asterids</taxon>
        <taxon>campanulids</taxon>
        <taxon>Asterales</taxon>
        <taxon>Asteraceae</taxon>
        <taxon>Asteroideae</taxon>
        <taxon>Anthemideae</taxon>
        <taxon>Anthemidinae</taxon>
        <taxon>Tanacetum</taxon>
    </lineage>
</organism>
<accession>A0A6L2N9N1</accession>
<sequence>METTRTARKYEAGTNQAPNDPAIWVQATVARLCKTVESKEVVINKLEVSETSSVALHPNCQPRSAIGICAQGFICFKNLRSALALDRKASDRPYPGRQDFSVVERAAYGNDSCALRVMDTKRSASCGHENESHRPYYLMLCIQEANNIYVQSSFYVFEMNLIYLQGAVT</sequence>
<evidence type="ECO:0000313" key="1">
    <source>
        <dbReference type="EMBL" id="GEU82913.1"/>
    </source>
</evidence>
<dbReference type="AlphaFoldDB" id="A0A6L2N9N1"/>
<dbReference type="EMBL" id="BKCJ010008577">
    <property type="protein sequence ID" value="GEU82913.1"/>
    <property type="molecule type" value="Genomic_DNA"/>
</dbReference>
<gene>
    <name evidence="1" type="ORF">Tci_054891</name>
</gene>
<protein>
    <submittedName>
        <fullName evidence="1">Uncharacterized protein</fullName>
    </submittedName>
</protein>
<comment type="caution">
    <text evidence="1">The sequence shown here is derived from an EMBL/GenBank/DDBJ whole genome shotgun (WGS) entry which is preliminary data.</text>
</comment>
<reference evidence="1" key="1">
    <citation type="journal article" date="2019" name="Sci. Rep.">
        <title>Draft genome of Tanacetum cinerariifolium, the natural source of mosquito coil.</title>
        <authorList>
            <person name="Yamashiro T."/>
            <person name="Shiraishi A."/>
            <person name="Satake H."/>
            <person name="Nakayama K."/>
        </authorList>
    </citation>
    <scope>NUCLEOTIDE SEQUENCE</scope>
</reference>
<name>A0A6L2N9N1_TANCI</name>